<comment type="caution">
    <text evidence="2">The sequence shown here is derived from an EMBL/GenBank/DDBJ whole genome shotgun (WGS) entry which is preliminary data.</text>
</comment>
<keyword evidence="3" id="KW-1185">Reference proteome</keyword>
<dbReference type="Proteomes" id="UP001562425">
    <property type="component" value="Unassembled WGS sequence"/>
</dbReference>
<reference evidence="2 3" key="1">
    <citation type="submission" date="2024-05" db="EMBL/GenBank/DDBJ databases">
        <title>Culex pipiens pipiens assembly and annotation.</title>
        <authorList>
            <person name="Alout H."/>
            <person name="Durand T."/>
        </authorList>
    </citation>
    <scope>NUCLEOTIDE SEQUENCE [LARGE SCALE GENOMIC DNA]</scope>
    <source>
        <strain evidence="2">HA-2024</strain>
        <tissue evidence="2">Whole body</tissue>
    </source>
</reference>
<organism evidence="2 3">
    <name type="scientific">Culex pipiens pipiens</name>
    <name type="common">Northern house mosquito</name>
    <dbReference type="NCBI Taxonomy" id="38569"/>
    <lineage>
        <taxon>Eukaryota</taxon>
        <taxon>Metazoa</taxon>
        <taxon>Ecdysozoa</taxon>
        <taxon>Arthropoda</taxon>
        <taxon>Hexapoda</taxon>
        <taxon>Insecta</taxon>
        <taxon>Pterygota</taxon>
        <taxon>Neoptera</taxon>
        <taxon>Endopterygota</taxon>
        <taxon>Diptera</taxon>
        <taxon>Nematocera</taxon>
        <taxon>Culicoidea</taxon>
        <taxon>Culicidae</taxon>
        <taxon>Culicinae</taxon>
        <taxon>Culicini</taxon>
        <taxon>Culex</taxon>
        <taxon>Culex</taxon>
    </lineage>
</organism>
<evidence type="ECO:0000313" key="3">
    <source>
        <dbReference type="Proteomes" id="UP001562425"/>
    </source>
</evidence>
<evidence type="ECO:0000256" key="1">
    <source>
        <dbReference type="SAM" id="MobiDB-lite"/>
    </source>
</evidence>
<feature type="non-terminal residue" evidence="2">
    <location>
        <position position="69"/>
    </location>
</feature>
<gene>
    <name evidence="2" type="ORF">pipiens_011495</name>
</gene>
<proteinExistence type="predicted"/>
<feature type="region of interest" description="Disordered" evidence="1">
    <location>
        <begin position="1"/>
        <end position="30"/>
    </location>
</feature>
<name>A0ABD1D629_CULPP</name>
<accession>A0ABD1D629</accession>
<protein>
    <submittedName>
        <fullName evidence="2">Uncharacterized protein</fullName>
    </submittedName>
</protein>
<dbReference type="EMBL" id="JBEHCU010007298">
    <property type="protein sequence ID" value="KAL1395094.1"/>
    <property type="molecule type" value="Genomic_DNA"/>
</dbReference>
<feature type="compositionally biased region" description="Low complexity" evidence="1">
    <location>
        <begin position="14"/>
        <end position="24"/>
    </location>
</feature>
<evidence type="ECO:0000313" key="2">
    <source>
        <dbReference type="EMBL" id="KAL1395094.1"/>
    </source>
</evidence>
<dbReference type="AlphaFoldDB" id="A0ABD1D629"/>
<sequence>MASETMAAATGNGVQKQKQNQQQQEKPEEVVAELRKNHVQQQPKQLKELHYVNPFVHKLVWDDPIDKLK</sequence>